<dbReference type="RefSeq" id="XP_013093289.2">
    <property type="nucleotide sequence ID" value="XM_013237835.2"/>
</dbReference>
<dbReference type="EnsemblMetazoa" id="BGLB022883-RA">
    <property type="protein sequence ID" value="BGLB022883-PA"/>
    <property type="gene ID" value="BGLB022883"/>
</dbReference>
<keyword evidence="1" id="KW-0812">Transmembrane</keyword>
<name>A0A2C9KS15_BIOGL</name>
<keyword evidence="1" id="KW-0472">Membrane</keyword>
<dbReference type="Gene3D" id="2.60.40.10">
    <property type="entry name" value="Immunoglobulins"/>
    <property type="match status" value="1"/>
</dbReference>
<reference evidence="3" key="1">
    <citation type="submission" date="2020-05" db="UniProtKB">
        <authorList>
            <consortium name="EnsemblMetazoa"/>
        </authorList>
    </citation>
    <scope>IDENTIFICATION</scope>
    <source>
        <strain evidence="3">BB02</strain>
    </source>
</reference>
<gene>
    <name evidence="3" type="primary">106077044</name>
</gene>
<sequence length="321" mass="35893">MKSAVRRNSLICLCYFTVYTGVVCALGDRSLLSVELDNNADIYFIANGSKALTVEPRMDVTFYCYIPGTTSVRAVVTGNGYGNLEAHYFNQDSVQFTLSDVTCKDGGQYTCRTLDEANDQRQATVNVSVKCAPAMKYPLPPDQIQFIQTSPNINTDMAFDVFGFPDVNQFELLYQQNTSWWVVGGDKYSATYVSGGLSSGWVFLVIYDLNYENTTNYKFIMTNSVGSLEHRIRVVKSFPKEIPSSDDIWLWVGLGICCGIIVVLVSVTCVIFIRGKSRGDLRSELTMSGENNFDLKKPDNVFNGQMLDTYKPTHTEMMTVL</sequence>
<evidence type="ECO:0000313" key="4">
    <source>
        <dbReference type="Proteomes" id="UP000076420"/>
    </source>
</evidence>
<feature type="domain" description="Immunoglobulin" evidence="2">
    <location>
        <begin position="49"/>
        <end position="130"/>
    </location>
</feature>
<evidence type="ECO:0000259" key="2">
    <source>
        <dbReference type="SMART" id="SM00409"/>
    </source>
</evidence>
<dbReference type="OrthoDB" id="6046594at2759"/>
<evidence type="ECO:0000313" key="3">
    <source>
        <dbReference type="EnsemblMetazoa" id="BGLB022883-PA"/>
    </source>
</evidence>
<dbReference type="AlphaFoldDB" id="A0A2C9KS15"/>
<dbReference type="VEuPathDB" id="VectorBase:BGLAX_043767"/>
<dbReference type="KEGG" id="bgt:106077044"/>
<evidence type="ECO:0000256" key="1">
    <source>
        <dbReference type="SAM" id="Phobius"/>
    </source>
</evidence>
<protein>
    <recommendedName>
        <fullName evidence="2">Immunoglobulin domain-containing protein</fullName>
    </recommendedName>
</protein>
<organism evidence="3 4">
    <name type="scientific">Biomphalaria glabrata</name>
    <name type="common">Bloodfluke planorb</name>
    <name type="synonym">Freshwater snail</name>
    <dbReference type="NCBI Taxonomy" id="6526"/>
    <lineage>
        <taxon>Eukaryota</taxon>
        <taxon>Metazoa</taxon>
        <taxon>Spiralia</taxon>
        <taxon>Lophotrochozoa</taxon>
        <taxon>Mollusca</taxon>
        <taxon>Gastropoda</taxon>
        <taxon>Heterobranchia</taxon>
        <taxon>Euthyneura</taxon>
        <taxon>Panpulmonata</taxon>
        <taxon>Hygrophila</taxon>
        <taxon>Lymnaeoidea</taxon>
        <taxon>Planorbidae</taxon>
        <taxon>Biomphalaria</taxon>
    </lineage>
</organism>
<dbReference type="SMART" id="SM00409">
    <property type="entry name" value="IG"/>
    <property type="match status" value="1"/>
</dbReference>
<accession>A0A2C9KS15</accession>
<dbReference type="Proteomes" id="UP000076420">
    <property type="component" value="Unassembled WGS sequence"/>
</dbReference>
<feature type="transmembrane region" description="Helical" evidence="1">
    <location>
        <begin position="248"/>
        <end position="273"/>
    </location>
</feature>
<dbReference type="SUPFAM" id="SSF48726">
    <property type="entry name" value="Immunoglobulin"/>
    <property type="match status" value="1"/>
</dbReference>
<dbReference type="InterPro" id="IPR003599">
    <property type="entry name" value="Ig_sub"/>
</dbReference>
<dbReference type="VEuPathDB" id="VectorBase:BGLB022883"/>
<dbReference type="InterPro" id="IPR013783">
    <property type="entry name" value="Ig-like_fold"/>
</dbReference>
<proteinExistence type="predicted"/>
<keyword evidence="1" id="KW-1133">Transmembrane helix</keyword>
<dbReference type="InterPro" id="IPR036179">
    <property type="entry name" value="Ig-like_dom_sf"/>
</dbReference>